<reference evidence="1 2" key="1">
    <citation type="journal article" date="2016" name="Environ. Microbiol.">
        <title>Genomic resolution of a cold subsurface aquifer community provides metabolic insights for novel microbes adapted to high CO concentrations.</title>
        <authorList>
            <person name="Probst A.J."/>
            <person name="Castelle C.J."/>
            <person name="Singh A."/>
            <person name="Brown C.T."/>
            <person name="Anantharaman K."/>
            <person name="Sharon I."/>
            <person name="Hug L.A."/>
            <person name="Burstein D."/>
            <person name="Emerson J.B."/>
            <person name="Thomas B.C."/>
            <person name="Banfield J.F."/>
        </authorList>
    </citation>
    <scope>NUCLEOTIDE SEQUENCE [LARGE SCALE GENOMIC DNA]</scope>
    <source>
        <strain evidence="1">CG1_02_41_21</strain>
    </source>
</reference>
<protein>
    <submittedName>
        <fullName evidence="1">Uncharacterized protein</fullName>
    </submittedName>
</protein>
<name>A0A1J4T4V1_9BACT</name>
<comment type="caution">
    <text evidence="1">The sequence shown here is derived from an EMBL/GenBank/DDBJ whole genome shotgun (WGS) entry which is preliminary data.</text>
</comment>
<dbReference type="Proteomes" id="UP000182860">
    <property type="component" value="Unassembled WGS sequence"/>
</dbReference>
<dbReference type="EMBL" id="MNUV01000050">
    <property type="protein sequence ID" value="OIO07124.1"/>
    <property type="molecule type" value="Genomic_DNA"/>
</dbReference>
<proteinExistence type="predicted"/>
<sequence>MEKIILKNPPHLKRENKLLADTEETTTGSPIIVKVVEVELAIVVIDIKIRNLTIVIGIAPNGANKNRFQPSGAPPLQYCRG</sequence>
<accession>A0A1J4T4V1</accession>
<organism evidence="1 2">
    <name type="scientific">Candidatus Falkowbacteria bacterium CG1_02_41_21</name>
    <dbReference type="NCBI Taxonomy" id="1805147"/>
    <lineage>
        <taxon>Bacteria</taxon>
        <taxon>Candidatus Falkowiibacteriota</taxon>
    </lineage>
</organism>
<gene>
    <name evidence="1" type="ORF">AUJ35_02770</name>
</gene>
<evidence type="ECO:0000313" key="1">
    <source>
        <dbReference type="EMBL" id="OIO07124.1"/>
    </source>
</evidence>
<evidence type="ECO:0000313" key="2">
    <source>
        <dbReference type="Proteomes" id="UP000182860"/>
    </source>
</evidence>
<dbReference type="AlphaFoldDB" id="A0A1J4T4V1"/>